<dbReference type="Proteomes" id="UP000005240">
    <property type="component" value="Unassembled WGS sequence"/>
</dbReference>
<evidence type="ECO:0000313" key="2">
    <source>
        <dbReference type="EnsemblFungi" id="PTTG_29711-t43_1-p1"/>
    </source>
</evidence>
<reference evidence="2" key="4">
    <citation type="submission" date="2025-05" db="UniProtKB">
        <authorList>
            <consortium name="EnsemblFungi"/>
        </authorList>
    </citation>
    <scope>IDENTIFICATION</scope>
    <source>
        <strain evidence="2">isolate 1-1 / race 1 (BBBD)</strain>
    </source>
</reference>
<dbReference type="EMBL" id="ADAS02000785">
    <property type="protein sequence ID" value="OAV86822.1"/>
    <property type="molecule type" value="Genomic_DNA"/>
</dbReference>
<proteinExistence type="predicted"/>
<gene>
    <name evidence="1" type="ORF">PTTG_29711</name>
</gene>
<reference evidence="1" key="2">
    <citation type="submission" date="2016-05" db="EMBL/GenBank/DDBJ databases">
        <title>Comparative analysis highlights variable genome content of wheat rusts and divergence of the mating loci.</title>
        <authorList>
            <person name="Cuomo C.A."/>
            <person name="Bakkeren G."/>
            <person name="Szabo L."/>
            <person name="Khalil H."/>
            <person name="Joly D."/>
            <person name="Goldberg J."/>
            <person name="Young S."/>
            <person name="Zeng Q."/>
            <person name="Fellers J."/>
        </authorList>
    </citation>
    <scope>NUCLEOTIDE SEQUENCE [LARGE SCALE GENOMIC DNA]</scope>
    <source>
        <strain evidence="1">1-1 BBBD Race 1</strain>
    </source>
</reference>
<protein>
    <submittedName>
        <fullName evidence="1 2">Uncharacterized protein</fullName>
    </submittedName>
</protein>
<reference evidence="2 3" key="3">
    <citation type="journal article" date="2017" name="G3 (Bethesda)">
        <title>Comparative analysis highlights variable genome content of wheat rusts and divergence of the mating loci.</title>
        <authorList>
            <person name="Cuomo C.A."/>
            <person name="Bakkeren G."/>
            <person name="Khalil H.B."/>
            <person name="Panwar V."/>
            <person name="Joly D."/>
            <person name="Linning R."/>
            <person name="Sakthikumar S."/>
            <person name="Song X."/>
            <person name="Adiconis X."/>
            <person name="Fan L."/>
            <person name="Goldberg J.M."/>
            <person name="Levin J.Z."/>
            <person name="Young S."/>
            <person name="Zeng Q."/>
            <person name="Anikster Y."/>
            <person name="Bruce M."/>
            <person name="Wang M."/>
            <person name="Yin C."/>
            <person name="McCallum B."/>
            <person name="Szabo L.J."/>
            <person name="Hulbert S."/>
            <person name="Chen X."/>
            <person name="Fellers J.P."/>
        </authorList>
    </citation>
    <scope>NUCLEOTIDE SEQUENCE</scope>
    <source>
        <strain evidence="3">Isolate 1-1 / race 1 (BBBD)</strain>
        <strain evidence="2">isolate 1-1 / race 1 (BBBD)</strain>
    </source>
</reference>
<organism evidence="1">
    <name type="scientific">Puccinia triticina (isolate 1-1 / race 1 (BBBD))</name>
    <name type="common">Brown leaf rust fungus</name>
    <dbReference type="NCBI Taxonomy" id="630390"/>
    <lineage>
        <taxon>Eukaryota</taxon>
        <taxon>Fungi</taxon>
        <taxon>Dikarya</taxon>
        <taxon>Basidiomycota</taxon>
        <taxon>Pucciniomycotina</taxon>
        <taxon>Pucciniomycetes</taxon>
        <taxon>Pucciniales</taxon>
        <taxon>Pucciniaceae</taxon>
        <taxon>Puccinia</taxon>
    </lineage>
</organism>
<dbReference type="EnsemblFungi" id="PTTG_29711-t43_1">
    <property type="protein sequence ID" value="PTTG_29711-t43_1-p1"/>
    <property type="gene ID" value="PTTG_29711"/>
</dbReference>
<accession>A0A180G326</accession>
<evidence type="ECO:0000313" key="1">
    <source>
        <dbReference type="EMBL" id="OAV86822.1"/>
    </source>
</evidence>
<keyword evidence="3" id="KW-1185">Reference proteome</keyword>
<dbReference type="STRING" id="630390.A0A180G326"/>
<evidence type="ECO:0000313" key="3">
    <source>
        <dbReference type="Proteomes" id="UP000005240"/>
    </source>
</evidence>
<reference evidence="1" key="1">
    <citation type="submission" date="2009-11" db="EMBL/GenBank/DDBJ databases">
        <authorList>
            <consortium name="The Broad Institute Genome Sequencing Platform"/>
            <person name="Ward D."/>
            <person name="Feldgarden M."/>
            <person name="Earl A."/>
            <person name="Young S.K."/>
            <person name="Zeng Q."/>
            <person name="Koehrsen M."/>
            <person name="Alvarado L."/>
            <person name="Berlin A."/>
            <person name="Bochicchio J."/>
            <person name="Borenstein D."/>
            <person name="Chapman S.B."/>
            <person name="Chen Z."/>
            <person name="Engels R."/>
            <person name="Freedman E."/>
            <person name="Gellesch M."/>
            <person name="Goldberg J."/>
            <person name="Griggs A."/>
            <person name="Gujja S."/>
            <person name="Heilman E."/>
            <person name="Heiman D."/>
            <person name="Hepburn T."/>
            <person name="Howarth C."/>
            <person name="Jen D."/>
            <person name="Larson L."/>
            <person name="Lewis B."/>
            <person name="Mehta T."/>
            <person name="Park D."/>
            <person name="Pearson M."/>
            <person name="Roberts A."/>
            <person name="Saif S."/>
            <person name="Shea T."/>
            <person name="Shenoy N."/>
            <person name="Sisk P."/>
            <person name="Stolte C."/>
            <person name="Sykes S."/>
            <person name="Thomson T."/>
            <person name="Walk T."/>
            <person name="White J."/>
            <person name="Yandava C."/>
            <person name="Izard J."/>
            <person name="Baranova O.V."/>
            <person name="Blanton J.M."/>
            <person name="Tanner A.C."/>
            <person name="Dewhirst F.E."/>
            <person name="Haas B."/>
            <person name="Nusbaum C."/>
            <person name="Birren B."/>
        </authorList>
    </citation>
    <scope>NUCLEOTIDE SEQUENCE [LARGE SCALE GENOMIC DNA]</scope>
    <source>
        <strain evidence="1">1-1 BBBD Race 1</strain>
    </source>
</reference>
<name>A0A180G326_PUCT1</name>
<dbReference type="VEuPathDB" id="FungiDB:PTTG_29711"/>
<dbReference type="AlphaFoldDB" id="A0A180G326"/>
<sequence>MADVEATLFPSQRVMLEDSPNGDDGLPNTTNAQESMHRVYYMFSAGKKHLFYSMVKLYRFVMALERDYHMVMRGIPIKYGNRPRKHIDISESIGWKKPTKRQQAFINDGRAPDTTDELVSERLDKRAKGGRPPKAPNINRGLHTTFVSYAAPKETHKQFDYLNNRCWLVATLESLFAVYSPLWLQQPGGKSKELFFNVVSHFSTRSTFDLTPKGSICSTLTNGSKSIFDLVNQINPASFVPGKFSSADQFMEMCINTSSNSSKVLPSLFQVHKAHKFLCPTHPDVDQKQHPRAKRTLDVLKIVGIQTTLIRGVPPVSQSDGSTHKKSCTLVTSSYASNHLAQNPDDHQLSSLSSELVEVQPKPDHQRSQLLTILFPTSLINRISSAIINKDNL</sequence>